<name>A0A3R6VKV2_9STRA</name>
<organism evidence="1 2">
    <name type="scientific">Aphanomyces invadans</name>
    <dbReference type="NCBI Taxonomy" id="157072"/>
    <lineage>
        <taxon>Eukaryota</taxon>
        <taxon>Sar</taxon>
        <taxon>Stramenopiles</taxon>
        <taxon>Oomycota</taxon>
        <taxon>Saprolegniomycetes</taxon>
        <taxon>Saprolegniales</taxon>
        <taxon>Verrucalvaceae</taxon>
        <taxon>Aphanomyces</taxon>
    </lineage>
</organism>
<sequence length="119" mass="13841">MRRVGPVYVCRRYIHNYAKALVDPLPRNALVFVNYDLQWTAIRYLQRCEGFRYARCGYIDNADGGFSLRDLVRVNIDKFPGGIYLGGQLNFPDPSFHDHFITVPYGLLDKVRRIVVEMP</sequence>
<evidence type="ECO:0000313" key="2">
    <source>
        <dbReference type="Proteomes" id="UP000285060"/>
    </source>
</evidence>
<dbReference type="EMBL" id="QUSY01000491">
    <property type="protein sequence ID" value="RHY29030.1"/>
    <property type="molecule type" value="Genomic_DNA"/>
</dbReference>
<keyword evidence="2" id="KW-1185">Reference proteome</keyword>
<evidence type="ECO:0000313" key="1">
    <source>
        <dbReference type="EMBL" id="RHY29030.1"/>
    </source>
</evidence>
<proteinExistence type="predicted"/>
<dbReference type="InterPro" id="IPR052724">
    <property type="entry name" value="GT117_domain-containing"/>
</dbReference>
<accession>A0A3R6VKV2</accession>
<dbReference type="PANTHER" id="PTHR16214:SF3">
    <property type="entry name" value="TRANSMEMBRANE PROTEIN 260"/>
    <property type="match status" value="1"/>
</dbReference>
<gene>
    <name evidence="1" type="ORF">DYB32_005516</name>
</gene>
<protein>
    <submittedName>
        <fullName evidence="1">Uncharacterized protein</fullName>
    </submittedName>
</protein>
<comment type="caution">
    <text evidence="1">The sequence shown here is derived from an EMBL/GenBank/DDBJ whole genome shotgun (WGS) entry which is preliminary data.</text>
</comment>
<dbReference type="AlphaFoldDB" id="A0A3R6VKV2"/>
<dbReference type="PANTHER" id="PTHR16214">
    <property type="entry name" value="TRANSMEMBRANE PROTEIN 260"/>
    <property type="match status" value="1"/>
</dbReference>
<reference evidence="1 2" key="1">
    <citation type="submission" date="2018-08" db="EMBL/GenBank/DDBJ databases">
        <title>Aphanomyces genome sequencing and annotation.</title>
        <authorList>
            <person name="Minardi D."/>
            <person name="Oidtmann B."/>
            <person name="Van Der Giezen M."/>
            <person name="Studholme D.J."/>
        </authorList>
    </citation>
    <scope>NUCLEOTIDE SEQUENCE [LARGE SCALE GENOMIC DNA]</scope>
    <source>
        <strain evidence="1 2">NJM0002</strain>
    </source>
</reference>
<dbReference type="Proteomes" id="UP000285060">
    <property type="component" value="Unassembled WGS sequence"/>
</dbReference>